<reference evidence="1 2" key="1">
    <citation type="submission" date="2019-03" db="EMBL/GenBank/DDBJ databases">
        <title>Nematode-trapping fungi genome.</title>
        <authorList>
            <person name="Vidal-Diez De Ulzurrun G."/>
        </authorList>
    </citation>
    <scope>NUCLEOTIDE SEQUENCE [LARGE SCALE GENOMIC DNA]</scope>
    <source>
        <strain evidence="1 2">TWF154</strain>
    </source>
</reference>
<dbReference type="EMBL" id="SOZJ01000008">
    <property type="protein sequence ID" value="TGJ62966.1"/>
    <property type="molecule type" value="Genomic_DNA"/>
</dbReference>
<name>A0A7C8PB68_ORBOL</name>
<gene>
    <name evidence="1" type="ORF">EYR41_010916</name>
</gene>
<protein>
    <submittedName>
        <fullName evidence="1">Uncharacterized protein</fullName>
    </submittedName>
</protein>
<sequence>MRNGAPRLKCTPFLLFLLSPVVQYFCRIFFLTKKHPKSSLTTLNPVCFRVFPYTIHQTREYFFTHAFELLHTTQRQHPASAPPLGSMHIPEDYPTPLPV</sequence>
<dbReference type="AlphaFoldDB" id="A0A7C8PB68"/>
<evidence type="ECO:0000313" key="2">
    <source>
        <dbReference type="Proteomes" id="UP000297595"/>
    </source>
</evidence>
<proteinExistence type="predicted"/>
<dbReference type="Proteomes" id="UP000297595">
    <property type="component" value="Unassembled WGS sequence"/>
</dbReference>
<evidence type="ECO:0000313" key="1">
    <source>
        <dbReference type="EMBL" id="TGJ62966.1"/>
    </source>
</evidence>
<organism evidence="1 2">
    <name type="scientific">Orbilia oligospora</name>
    <name type="common">Nematode-trapping fungus</name>
    <name type="synonym">Arthrobotrys oligospora</name>
    <dbReference type="NCBI Taxonomy" id="2813651"/>
    <lineage>
        <taxon>Eukaryota</taxon>
        <taxon>Fungi</taxon>
        <taxon>Dikarya</taxon>
        <taxon>Ascomycota</taxon>
        <taxon>Pezizomycotina</taxon>
        <taxon>Orbiliomycetes</taxon>
        <taxon>Orbiliales</taxon>
        <taxon>Orbiliaceae</taxon>
        <taxon>Orbilia</taxon>
    </lineage>
</organism>
<comment type="caution">
    <text evidence="1">The sequence shown here is derived from an EMBL/GenBank/DDBJ whole genome shotgun (WGS) entry which is preliminary data.</text>
</comment>
<accession>A0A7C8PB68</accession>